<organism evidence="1 2">
    <name type="scientific">Klebsiella pneumoniae</name>
    <dbReference type="NCBI Taxonomy" id="573"/>
    <lineage>
        <taxon>Bacteria</taxon>
        <taxon>Pseudomonadati</taxon>
        <taxon>Pseudomonadota</taxon>
        <taxon>Gammaproteobacteria</taxon>
        <taxon>Enterobacterales</taxon>
        <taxon>Enterobacteriaceae</taxon>
        <taxon>Klebsiella/Raoultella group</taxon>
        <taxon>Klebsiella</taxon>
        <taxon>Klebsiella pneumoniae complex</taxon>
    </lineage>
</organism>
<dbReference type="Proteomes" id="UP000275975">
    <property type="component" value="Unassembled WGS sequence"/>
</dbReference>
<evidence type="ECO:0000313" key="1">
    <source>
        <dbReference type="EMBL" id="RRE94291.1"/>
    </source>
</evidence>
<dbReference type="EMBL" id="RDAM01000004">
    <property type="protein sequence ID" value="RRE94291.1"/>
    <property type="molecule type" value="Genomic_DNA"/>
</dbReference>
<dbReference type="AlphaFoldDB" id="A0ABD7J3L7"/>
<protein>
    <submittedName>
        <fullName evidence="1">Uncharacterized protein</fullName>
    </submittedName>
</protein>
<reference evidence="1 2" key="1">
    <citation type="journal article" date="2019" name="Antimicrob. Agents Chemother.">
        <title>Applying Rapid Whole Genome Sequencing to Predict Phenotypic Antimicrobial Susceptibility Testing Results Among Carbapenem-Resistant Klebsiella pneumoniae Clinical Isolates.</title>
        <authorList>
            <person name="Tamma P.D."/>
            <person name="Fan Y."/>
            <person name="Bergman Y."/>
            <person name="Pertea G."/>
            <person name="Kazmi A."/>
            <person name="Lewis S."/>
            <person name="Carroll K.C."/>
            <person name="Schatz M.C."/>
            <person name="Timp W."/>
            <person name="Simner P.J."/>
        </authorList>
    </citation>
    <scope>NUCLEOTIDE SEQUENCE [LARGE SCALE GENOMIC DNA]</scope>
    <source>
        <strain evidence="1 2">KLPN_104</strain>
    </source>
</reference>
<gene>
    <name evidence="1" type="ORF">EAO17_31050</name>
</gene>
<sequence>MCPGIGESIKNSLLRYKNRPYRGKPPEWWEKQKGSRGIRRGQWYRLVFNFLYVKHLWIVGLNSIGMEAFPRLRFTTKKLNRKMPGKPF</sequence>
<accession>A0ABD7J3L7</accession>
<evidence type="ECO:0000313" key="2">
    <source>
        <dbReference type="Proteomes" id="UP000275975"/>
    </source>
</evidence>
<name>A0ABD7J3L7_KLEPN</name>
<proteinExistence type="predicted"/>
<comment type="caution">
    <text evidence="1">The sequence shown here is derived from an EMBL/GenBank/DDBJ whole genome shotgun (WGS) entry which is preliminary data.</text>
</comment>